<organism evidence="2 3">
    <name type="scientific">Hyaloscypha bicolor E</name>
    <dbReference type="NCBI Taxonomy" id="1095630"/>
    <lineage>
        <taxon>Eukaryota</taxon>
        <taxon>Fungi</taxon>
        <taxon>Dikarya</taxon>
        <taxon>Ascomycota</taxon>
        <taxon>Pezizomycotina</taxon>
        <taxon>Leotiomycetes</taxon>
        <taxon>Helotiales</taxon>
        <taxon>Hyaloscyphaceae</taxon>
        <taxon>Hyaloscypha</taxon>
        <taxon>Hyaloscypha bicolor</taxon>
    </lineage>
</organism>
<dbReference type="InParanoid" id="A0A2J6TES5"/>
<dbReference type="GeneID" id="36580371"/>
<proteinExistence type="predicted"/>
<gene>
    <name evidence="2" type="ORF">K444DRAFT_372508</name>
</gene>
<keyword evidence="1" id="KW-0472">Membrane</keyword>
<evidence type="ECO:0000256" key="1">
    <source>
        <dbReference type="SAM" id="Phobius"/>
    </source>
</evidence>
<keyword evidence="1" id="KW-1133">Transmembrane helix</keyword>
<dbReference type="RefSeq" id="XP_024738431.1">
    <property type="nucleotide sequence ID" value="XM_024872290.1"/>
</dbReference>
<dbReference type="EMBL" id="KZ613786">
    <property type="protein sequence ID" value="PMD61527.1"/>
    <property type="molecule type" value="Genomic_DNA"/>
</dbReference>
<sequence length="130" mass="14303">MATYLDADEGLFEIAEAFFITVLGLWPFPLFFRLSSSIRLPLIACRILGFGLNQPSGVVSANRQSITTRSGRPEGNQLCLGVYVRLKREESGELELSTGCHARVRSCDADVTTQRTIATCSCEKAQVVCR</sequence>
<keyword evidence="3" id="KW-1185">Reference proteome</keyword>
<dbReference type="Proteomes" id="UP000235371">
    <property type="component" value="Unassembled WGS sequence"/>
</dbReference>
<keyword evidence="1" id="KW-0812">Transmembrane</keyword>
<evidence type="ECO:0000313" key="3">
    <source>
        <dbReference type="Proteomes" id="UP000235371"/>
    </source>
</evidence>
<protein>
    <submittedName>
        <fullName evidence="2">Uncharacterized protein</fullName>
    </submittedName>
</protein>
<reference evidence="2 3" key="1">
    <citation type="submission" date="2016-04" db="EMBL/GenBank/DDBJ databases">
        <title>A degradative enzymes factory behind the ericoid mycorrhizal symbiosis.</title>
        <authorList>
            <consortium name="DOE Joint Genome Institute"/>
            <person name="Martino E."/>
            <person name="Morin E."/>
            <person name="Grelet G."/>
            <person name="Kuo A."/>
            <person name="Kohler A."/>
            <person name="Daghino S."/>
            <person name="Barry K."/>
            <person name="Choi C."/>
            <person name="Cichocki N."/>
            <person name="Clum A."/>
            <person name="Copeland A."/>
            <person name="Hainaut M."/>
            <person name="Haridas S."/>
            <person name="Labutti K."/>
            <person name="Lindquist E."/>
            <person name="Lipzen A."/>
            <person name="Khouja H.-R."/>
            <person name="Murat C."/>
            <person name="Ohm R."/>
            <person name="Olson A."/>
            <person name="Spatafora J."/>
            <person name="Veneault-Fourrey C."/>
            <person name="Henrissat B."/>
            <person name="Grigoriev I."/>
            <person name="Martin F."/>
            <person name="Perotto S."/>
        </authorList>
    </citation>
    <scope>NUCLEOTIDE SEQUENCE [LARGE SCALE GENOMIC DNA]</scope>
    <source>
        <strain evidence="2 3">E</strain>
    </source>
</reference>
<evidence type="ECO:0000313" key="2">
    <source>
        <dbReference type="EMBL" id="PMD61527.1"/>
    </source>
</evidence>
<dbReference type="AlphaFoldDB" id="A0A2J6TES5"/>
<accession>A0A2J6TES5</accession>
<feature type="transmembrane region" description="Helical" evidence="1">
    <location>
        <begin position="12"/>
        <end position="32"/>
    </location>
</feature>
<name>A0A2J6TES5_9HELO</name>